<keyword evidence="1" id="KW-1133">Transmembrane helix</keyword>
<evidence type="ECO:0000313" key="4">
    <source>
        <dbReference type="Proteomes" id="UP000703674"/>
    </source>
</evidence>
<feature type="transmembrane region" description="Helical" evidence="1">
    <location>
        <begin position="31"/>
        <end position="54"/>
    </location>
</feature>
<comment type="caution">
    <text evidence="3">The sequence shown here is derived from an EMBL/GenBank/DDBJ whole genome shotgun (WGS) entry which is preliminary data.</text>
</comment>
<gene>
    <name evidence="3" type="ORF">HC175_01255</name>
</gene>
<sequence length="123" mass="13606">MISTKIHGYLDYIMGATLMFFPLLFKIPEGAASTILIVLGAGVIIYSLITDYELGLFKILAMKTHLMMDLLGGALLIISPWLFGFADETFWPFVILGLLEVGASLMTRREPSYDANPQHQAGH</sequence>
<organism evidence="3 4">
    <name type="scientific">Salinimicrobium oceani</name>
    <dbReference type="NCBI Taxonomy" id="2722702"/>
    <lineage>
        <taxon>Bacteria</taxon>
        <taxon>Pseudomonadati</taxon>
        <taxon>Bacteroidota</taxon>
        <taxon>Flavobacteriia</taxon>
        <taxon>Flavobacteriales</taxon>
        <taxon>Flavobacteriaceae</taxon>
        <taxon>Salinimicrobium</taxon>
    </lineage>
</organism>
<reference evidence="3 4" key="1">
    <citation type="submission" date="2020-03" db="EMBL/GenBank/DDBJ databases">
        <title>Salinimicrobium sp. nov, isolated from SCS.</title>
        <authorList>
            <person name="Cao W.R."/>
        </authorList>
    </citation>
    <scope>NUCLEOTIDE SEQUENCE [LARGE SCALE GENOMIC DNA]</scope>
    <source>
        <strain evidence="4">J15B91</strain>
    </source>
</reference>
<evidence type="ECO:0000313" key="3">
    <source>
        <dbReference type="EMBL" id="NJW51541.1"/>
    </source>
</evidence>
<evidence type="ECO:0000259" key="2">
    <source>
        <dbReference type="Pfam" id="PF03779"/>
    </source>
</evidence>
<feature type="transmembrane region" description="Helical" evidence="1">
    <location>
        <begin position="9"/>
        <end position="25"/>
    </location>
</feature>
<evidence type="ECO:0000256" key="1">
    <source>
        <dbReference type="SAM" id="Phobius"/>
    </source>
</evidence>
<dbReference type="RefSeq" id="WP_168136702.1">
    <property type="nucleotide sequence ID" value="NZ_JAAVJR010000001.1"/>
</dbReference>
<name>A0ABX1CY25_9FLAO</name>
<keyword evidence="1" id="KW-0472">Membrane</keyword>
<keyword evidence="1" id="KW-0812">Transmembrane</keyword>
<protein>
    <recommendedName>
        <fullName evidence="2">SPW repeat-containing integral membrane domain-containing protein</fullName>
    </recommendedName>
</protein>
<dbReference type="InterPro" id="IPR005530">
    <property type="entry name" value="SPW"/>
</dbReference>
<feature type="domain" description="SPW repeat-containing integral membrane" evidence="2">
    <location>
        <begin position="7"/>
        <end position="104"/>
    </location>
</feature>
<proteinExistence type="predicted"/>
<dbReference type="Proteomes" id="UP000703674">
    <property type="component" value="Unassembled WGS sequence"/>
</dbReference>
<keyword evidence="4" id="KW-1185">Reference proteome</keyword>
<dbReference type="EMBL" id="JAAVJR010000001">
    <property type="protein sequence ID" value="NJW51541.1"/>
    <property type="molecule type" value="Genomic_DNA"/>
</dbReference>
<feature type="transmembrane region" description="Helical" evidence="1">
    <location>
        <begin position="66"/>
        <end position="83"/>
    </location>
</feature>
<accession>A0ABX1CY25</accession>
<dbReference type="Pfam" id="PF03779">
    <property type="entry name" value="SPW"/>
    <property type="match status" value="1"/>
</dbReference>